<proteinExistence type="predicted"/>
<keyword evidence="1" id="KW-0472">Membrane</keyword>
<feature type="transmembrane region" description="Helical" evidence="1">
    <location>
        <begin position="306"/>
        <end position="323"/>
    </location>
</feature>
<dbReference type="eggNOG" id="ENOG502SCKN">
    <property type="taxonomic scope" value="Eukaryota"/>
</dbReference>
<gene>
    <name evidence="2" type="ORF">PHSY_006747</name>
</gene>
<protein>
    <submittedName>
        <fullName evidence="2">Uncharacterized protein</fullName>
    </submittedName>
</protein>
<dbReference type="Proteomes" id="UP000014071">
    <property type="component" value="Unassembled WGS sequence"/>
</dbReference>
<sequence>MTDLSTYLVLGAVLLPPILRQAQRLAVNARTSRNASATQHPVPGFLSYARLTPFASPFSSAVTLVAFLFLFISFHNLVPARYGFDIFIPASVLHRLRFSTHANANFAPLHIELFRGGYKPDLFLAYKAPVTIPTTTLRNLINTTPDLLPIGFLSQSSLLELQALVSRLSSYEARRMYLLLGSRPLVDCTFCKSANDFALYAVPFLLWAYAWRILGIGLLTTHPDDSVAVAIRQAASLIRLPLRSSPQPAASDAGGRSFQADRSGWRTSSLVVLTSMLVIELLVIFEFGQVTAEPSRLNHWHTNLHILRQIVAAALALVIYLFPAPGVPNTFQQSLIHLDSAQTNLQNLMHVSQLVDVTRTVVLQDDQLLDVTRRWKNSHQTSAVDIGPEKADEIIQTAMSHGGEAATNAMSQARAGVQRVTRFWWRNAELVNQQLDQQQARATSSSDDPQPP</sequence>
<dbReference type="PANTHER" id="PTHR39470:SF1">
    <property type="entry name" value="CHORISMATE SYNTHASE PROTEIN"/>
    <property type="match status" value="1"/>
</dbReference>
<accession>R9PCL8</accession>
<feature type="transmembrane region" description="Helical" evidence="1">
    <location>
        <begin position="54"/>
        <end position="74"/>
    </location>
</feature>
<dbReference type="STRING" id="1305764.R9PCL8"/>
<dbReference type="HOGENOM" id="CLU_033729_0_0_1"/>
<reference evidence="3" key="1">
    <citation type="journal article" date="2013" name="Genome Announc.">
        <title>Draft genome sequence of the basidiomycetous yeast-like fungus Pseudozyma hubeiensis SY62, which produces an abundant amount of the biosurfactant mannosylerythritol lipids.</title>
        <authorList>
            <person name="Konishi M."/>
            <person name="Hatada Y."/>
            <person name="Horiuchi J."/>
        </authorList>
    </citation>
    <scope>NUCLEOTIDE SEQUENCE [LARGE SCALE GENOMIC DNA]</scope>
    <source>
        <strain evidence="3">SY62</strain>
    </source>
</reference>
<keyword evidence="3" id="KW-1185">Reference proteome</keyword>
<dbReference type="GeneID" id="24112014"/>
<evidence type="ECO:0000313" key="2">
    <source>
        <dbReference type="EMBL" id="GAC99148.1"/>
    </source>
</evidence>
<keyword evidence="1" id="KW-0812">Transmembrane</keyword>
<feature type="transmembrane region" description="Helical" evidence="1">
    <location>
        <begin position="197"/>
        <end position="219"/>
    </location>
</feature>
<name>R9PCL8_PSEHS</name>
<dbReference type="PANTHER" id="PTHR39470">
    <property type="entry name" value="CHROMOSOME 10, WHOLE GENOME SHOTGUN SEQUENCE"/>
    <property type="match status" value="1"/>
</dbReference>
<evidence type="ECO:0000313" key="3">
    <source>
        <dbReference type="Proteomes" id="UP000014071"/>
    </source>
</evidence>
<organism evidence="2 3">
    <name type="scientific">Pseudozyma hubeiensis (strain SY62)</name>
    <name type="common">Yeast</name>
    <dbReference type="NCBI Taxonomy" id="1305764"/>
    <lineage>
        <taxon>Eukaryota</taxon>
        <taxon>Fungi</taxon>
        <taxon>Dikarya</taxon>
        <taxon>Basidiomycota</taxon>
        <taxon>Ustilaginomycotina</taxon>
        <taxon>Ustilaginomycetes</taxon>
        <taxon>Ustilaginales</taxon>
        <taxon>Ustilaginaceae</taxon>
        <taxon>Pseudozyma</taxon>
    </lineage>
</organism>
<evidence type="ECO:0000256" key="1">
    <source>
        <dbReference type="SAM" id="Phobius"/>
    </source>
</evidence>
<dbReference type="OrthoDB" id="4218123at2759"/>
<keyword evidence="1" id="KW-1133">Transmembrane helix</keyword>
<dbReference type="AlphaFoldDB" id="R9PCL8"/>
<dbReference type="RefSeq" id="XP_012192735.1">
    <property type="nucleotide sequence ID" value="XM_012337345.1"/>
</dbReference>
<dbReference type="EMBL" id="DF238824">
    <property type="protein sequence ID" value="GAC99148.1"/>
    <property type="molecule type" value="Genomic_DNA"/>
</dbReference>
<feature type="transmembrane region" description="Helical" evidence="1">
    <location>
        <begin position="265"/>
        <end position="285"/>
    </location>
</feature>